<proteinExistence type="predicted"/>
<reference evidence="2 3" key="1">
    <citation type="submission" date="2018-11" db="EMBL/GenBank/DDBJ databases">
        <authorList>
            <consortium name="Pathogen Informatics"/>
        </authorList>
    </citation>
    <scope>NUCLEOTIDE SEQUENCE [LARGE SCALE GENOMIC DNA]</scope>
</reference>
<protein>
    <submittedName>
        <fullName evidence="2">Uncharacterized protein</fullName>
    </submittedName>
</protein>
<keyword evidence="1" id="KW-0812">Transmembrane</keyword>
<dbReference type="Proteomes" id="UP000281553">
    <property type="component" value="Unassembled WGS sequence"/>
</dbReference>
<evidence type="ECO:0000256" key="1">
    <source>
        <dbReference type="SAM" id="Phobius"/>
    </source>
</evidence>
<keyword evidence="1" id="KW-1133">Transmembrane helix</keyword>
<sequence>MELSSGVVPLILASWMTLADSKKFVVYLSPTYALIFFVLRTIQMSCISRSRCCTRWWHLDKSILSVSV</sequence>
<keyword evidence="3" id="KW-1185">Reference proteome</keyword>
<evidence type="ECO:0000313" key="3">
    <source>
        <dbReference type="Proteomes" id="UP000281553"/>
    </source>
</evidence>
<gene>
    <name evidence="2" type="ORF">DILT_LOCUS11896</name>
</gene>
<organism evidence="2 3">
    <name type="scientific">Dibothriocephalus latus</name>
    <name type="common">Fish tapeworm</name>
    <name type="synonym">Diphyllobothrium latum</name>
    <dbReference type="NCBI Taxonomy" id="60516"/>
    <lineage>
        <taxon>Eukaryota</taxon>
        <taxon>Metazoa</taxon>
        <taxon>Spiralia</taxon>
        <taxon>Lophotrochozoa</taxon>
        <taxon>Platyhelminthes</taxon>
        <taxon>Cestoda</taxon>
        <taxon>Eucestoda</taxon>
        <taxon>Diphyllobothriidea</taxon>
        <taxon>Diphyllobothriidae</taxon>
        <taxon>Dibothriocephalus</taxon>
    </lineage>
</organism>
<dbReference type="EMBL" id="UYRU01064536">
    <property type="protein sequence ID" value="VDN16065.1"/>
    <property type="molecule type" value="Genomic_DNA"/>
</dbReference>
<evidence type="ECO:0000313" key="2">
    <source>
        <dbReference type="EMBL" id="VDN16065.1"/>
    </source>
</evidence>
<name>A0A3P7LGM6_DIBLA</name>
<feature type="transmembrane region" description="Helical" evidence="1">
    <location>
        <begin position="24"/>
        <end position="42"/>
    </location>
</feature>
<dbReference type="AlphaFoldDB" id="A0A3P7LGM6"/>
<keyword evidence="1" id="KW-0472">Membrane</keyword>
<accession>A0A3P7LGM6</accession>